<comment type="caution">
    <text evidence="2">The sequence shown here is derived from an EMBL/GenBank/DDBJ whole genome shotgun (WGS) entry which is preliminary data.</text>
</comment>
<dbReference type="InterPro" id="IPR032675">
    <property type="entry name" value="LRR_dom_sf"/>
</dbReference>
<protein>
    <recommendedName>
        <fullName evidence="4">F-box domain-containing protein</fullName>
    </recommendedName>
</protein>
<accession>A0AAD7B7F8</accession>
<keyword evidence="1" id="KW-0175">Coiled coil</keyword>
<reference evidence="2" key="1">
    <citation type="submission" date="2023-03" db="EMBL/GenBank/DDBJ databases">
        <title>Massive genome expansion in bonnet fungi (Mycena s.s.) driven by repeated elements and novel gene families across ecological guilds.</title>
        <authorList>
            <consortium name="Lawrence Berkeley National Laboratory"/>
            <person name="Harder C.B."/>
            <person name="Miyauchi S."/>
            <person name="Viragh M."/>
            <person name="Kuo A."/>
            <person name="Thoen E."/>
            <person name="Andreopoulos B."/>
            <person name="Lu D."/>
            <person name="Skrede I."/>
            <person name="Drula E."/>
            <person name="Henrissat B."/>
            <person name="Morin E."/>
            <person name="Kohler A."/>
            <person name="Barry K."/>
            <person name="LaButti K."/>
            <person name="Morin E."/>
            <person name="Salamov A."/>
            <person name="Lipzen A."/>
            <person name="Mereny Z."/>
            <person name="Hegedus B."/>
            <person name="Baldrian P."/>
            <person name="Stursova M."/>
            <person name="Weitz H."/>
            <person name="Taylor A."/>
            <person name="Grigoriev I.V."/>
            <person name="Nagy L.G."/>
            <person name="Martin F."/>
            <person name="Kauserud H."/>
        </authorList>
    </citation>
    <scope>NUCLEOTIDE SEQUENCE</scope>
    <source>
        <strain evidence="2">9284</strain>
    </source>
</reference>
<gene>
    <name evidence="2" type="ORF">FB45DRAFT_938773</name>
</gene>
<evidence type="ECO:0000313" key="3">
    <source>
        <dbReference type="Proteomes" id="UP001221142"/>
    </source>
</evidence>
<dbReference type="Proteomes" id="UP001221142">
    <property type="component" value="Unassembled WGS sequence"/>
</dbReference>
<organism evidence="2 3">
    <name type="scientific">Roridomyces roridus</name>
    <dbReference type="NCBI Taxonomy" id="1738132"/>
    <lineage>
        <taxon>Eukaryota</taxon>
        <taxon>Fungi</taxon>
        <taxon>Dikarya</taxon>
        <taxon>Basidiomycota</taxon>
        <taxon>Agaricomycotina</taxon>
        <taxon>Agaricomycetes</taxon>
        <taxon>Agaricomycetidae</taxon>
        <taxon>Agaricales</taxon>
        <taxon>Marasmiineae</taxon>
        <taxon>Mycenaceae</taxon>
        <taxon>Roridomyces</taxon>
    </lineage>
</organism>
<dbReference type="Gene3D" id="3.80.10.10">
    <property type="entry name" value="Ribonuclease Inhibitor"/>
    <property type="match status" value="1"/>
</dbReference>
<dbReference type="AlphaFoldDB" id="A0AAD7B7F8"/>
<name>A0AAD7B7F8_9AGAR</name>
<evidence type="ECO:0008006" key="4">
    <source>
        <dbReference type="Google" id="ProtNLM"/>
    </source>
</evidence>
<dbReference type="SUPFAM" id="SSF52047">
    <property type="entry name" value="RNI-like"/>
    <property type="match status" value="1"/>
</dbReference>
<proteinExistence type="predicted"/>
<keyword evidence="3" id="KW-1185">Reference proteome</keyword>
<evidence type="ECO:0000313" key="2">
    <source>
        <dbReference type="EMBL" id="KAJ7613018.1"/>
    </source>
</evidence>
<sequence length="397" mass="45008">MPSEEQVRARIETLTAAIEQQKQVLKDLEEQRCAAQSELNTIIAPIARLPVEISTDILLQSLPTPGTWAAVTELERVCRQWRAIVLCTPIFWTSINDEGIPPPAFPDILATWLERGQELPVSLVLQDADLSMFTYKAAGIQEYAFRVRNLELRGVGDQELRAIAFDFPVLSSLTLAETNCSPKVLLEVLHGAPNLANLNVLEGCSLSWDPHPVPMTHLNIQSLRCEGADTLDLDYLTLPSLRLLSISQCDEFGMNDLRRFLTRSNPPLRFLHMGVQAVDKVEWIVPSLKLVPGLLDFEVQLCGSPVTFFDLFRNDHDLLPELRSIVLDARDHHVLPSGYQGMMDFLYHRRELLRSLRMLIPKKEEAFFLANADVREFQERGMHIHIGTEDRNFVPDL</sequence>
<evidence type="ECO:0000256" key="1">
    <source>
        <dbReference type="SAM" id="Coils"/>
    </source>
</evidence>
<feature type="coiled-coil region" evidence="1">
    <location>
        <begin position="4"/>
        <end position="31"/>
    </location>
</feature>
<dbReference type="EMBL" id="JARKIF010000029">
    <property type="protein sequence ID" value="KAJ7613018.1"/>
    <property type="molecule type" value="Genomic_DNA"/>
</dbReference>